<dbReference type="Pfam" id="PF13579">
    <property type="entry name" value="Glyco_trans_4_4"/>
    <property type="match status" value="1"/>
</dbReference>
<protein>
    <submittedName>
        <fullName evidence="5">Glycosyl transferase 4-like domain-containing protein</fullName>
    </submittedName>
</protein>
<dbReference type="SUPFAM" id="SSF53756">
    <property type="entry name" value="UDP-Glycosyltransferase/glycogen phosphorylase"/>
    <property type="match status" value="1"/>
</dbReference>
<dbReference type="EMBL" id="FNTV01000001">
    <property type="protein sequence ID" value="SEE64256.1"/>
    <property type="molecule type" value="Genomic_DNA"/>
</dbReference>
<evidence type="ECO:0000256" key="1">
    <source>
        <dbReference type="ARBA" id="ARBA00022676"/>
    </source>
</evidence>
<dbReference type="GO" id="GO:0016757">
    <property type="term" value="F:glycosyltransferase activity"/>
    <property type="evidence" value="ECO:0007669"/>
    <property type="project" value="UniProtKB-KW"/>
</dbReference>
<proteinExistence type="predicted"/>
<evidence type="ECO:0000259" key="3">
    <source>
        <dbReference type="Pfam" id="PF00534"/>
    </source>
</evidence>
<feature type="domain" description="Glycosyl transferase family 1" evidence="3">
    <location>
        <begin position="186"/>
        <end position="351"/>
    </location>
</feature>
<evidence type="ECO:0000313" key="5">
    <source>
        <dbReference type="EMBL" id="SEE64256.1"/>
    </source>
</evidence>
<dbReference type="InterPro" id="IPR001296">
    <property type="entry name" value="Glyco_trans_1"/>
</dbReference>
<sequence>MDHTRAAGGAEIALRRIASRAKTWNPIIAVPKGAAGIENDAFNEGISGGAKIEEIGPRQMFGASNASIVGLARFGAGVVGQAFALRFSASFRDAAVVHANTSRSGLYGALACVGTRKPLVVHLRDMVDEPSLGRIGLLLFRRLVLPRANAIIGNSRSTMESAVKWSGKGAVVTVIPSPAGIDARMSQSLINDRVESIAMVARIDPWKGQRLLIEAFADVFKGTKVRLRLAGAPAFGHGEFYEELKCLVTKLGIEGNVDFLGHVSNVKEVIAAADICVQASIRPEPLGQNVLQYLAAGKPTIVANEGGPTEWVYHDKNGLHFIARDRESLASVMRQLSSDTRLRRRLARGTQQFQLVPTDSEVTQRHGVLFHAIGKYNRLTGNSENVIPDLTFDERYGIPRWTIT</sequence>
<evidence type="ECO:0000259" key="4">
    <source>
        <dbReference type="Pfam" id="PF13579"/>
    </source>
</evidence>
<dbReference type="AlphaFoldDB" id="A0A1H5KHD3"/>
<evidence type="ECO:0000256" key="2">
    <source>
        <dbReference type="ARBA" id="ARBA00022679"/>
    </source>
</evidence>
<dbReference type="Gene3D" id="3.40.50.2000">
    <property type="entry name" value="Glycogen Phosphorylase B"/>
    <property type="match status" value="2"/>
</dbReference>
<dbReference type="Proteomes" id="UP000182725">
    <property type="component" value="Unassembled WGS sequence"/>
</dbReference>
<accession>A0A1H5KHD3</accession>
<evidence type="ECO:0000313" key="6">
    <source>
        <dbReference type="Proteomes" id="UP000182725"/>
    </source>
</evidence>
<dbReference type="PANTHER" id="PTHR12526">
    <property type="entry name" value="GLYCOSYLTRANSFERASE"/>
    <property type="match status" value="1"/>
</dbReference>
<reference evidence="5 6" key="1">
    <citation type="submission" date="2016-10" db="EMBL/GenBank/DDBJ databases">
        <authorList>
            <person name="de Groot N.N."/>
        </authorList>
    </citation>
    <scope>NUCLEOTIDE SEQUENCE [LARGE SCALE GENOMIC DNA]</scope>
    <source>
        <strain evidence="5 6">DSM 22274</strain>
    </source>
</reference>
<keyword evidence="1" id="KW-0328">Glycosyltransferase</keyword>
<name>A0A1H5KHD3_9MICC</name>
<gene>
    <name evidence="5" type="ORF">SAMN04489740_2018</name>
</gene>
<keyword evidence="2 5" id="KW-0808">Transferase</keyword>
<organism evidence="5 6">
    <name type="scientific">Arthrobacter alpinus</name>
    <dbReference type="NCBI Taxonomy" id="656366"/>
    <lineage>
        <taxon>Bacteria</taxon>
        <taxon>Bacillati</taxon>
        <taxon>Actinomycetota</taxon>
        <taxon>Actinomycetes</taxon>
        <taxon>Micrococcales</taxon>
        <taxon>Micrococcaceae</taxon>
        <taxon>Arthrobacter</taxon>
    </lineage>
</organism>
<feature type="domain" description="Glycosyltransferase subfamily 4-like N-terminal" evidence="4">
    <location>
        <begin position="85"/>
        <end position="176"/>
    </location>
</feature>
<dbReference type="Pfam" id="PF00534">
    <property type="entry name" value="Glycos_transf_1"/>
    <property type="match status" value="1"/>
</dbReference>
<dbReference type="InterPro" id="IPR028098">
    <property type="entry name" value="Glyco_trans_4-like_N"/>
</dbReference>